<protein>
    <submittedName>
        <fullName evidence="1">Uncharacterized protein</fullName>
    </submittedName>
</protein>
<reference evidence="1" key="1">
    <citation type="submission" date="2020-05" db="EMBL/GenBank/DDBJ databases">
        <authorList>
            <person name="Chiriac C."/>
            <person name="Salcher M."/>
            <person name="Ghai R."/>
            <person name="Kavagutti S V."/>
        </authorList>
    </citation>
    <scope>NUCLEOTIDE SEQUENCE</scope>
</reference>
<gene>
    <name evidence="1" type="ORF">UFOVP373_24</name>
</gene>
<name>A0A6J7X0N5_9CAUD</name>
<dbReference type="EMBL" id="LR798304">
    <property type="protein sequence ID" value="CAB5222678.1"/>
    <property type="molecule type" value="Genomic_DNA"/>
</dbReference>
<evidence type="ECO:0000313" key="1">
    <source>
        <dbReference type="EMBL" id="CAB5222678.1"/>
    </source>
</evidence>
<accession>A0A6J7X0N5</accession>
<dbReference type="SUPFAM" id="SSF75011">
    <property type="entry name" value="3-carboxy-cis,cis-mucoante lactonizing enzyme"/>
    <property type="match status" value="1"/>
</dbReference>
<organism evidence="1">
    <name type="scientific">uncultured Caudovirales phage</name>
    <dbReference type="NCBI Taxonomy" id="2100421"/>
    <lineage>
        <taxon>Viruses</taxon>
        <taxon>Duplodnaviria</taxon>
        <taxon>Heunggongvirae</taxon>
        <taxon>Uroviricota</taxon>
        <taxon>Caudoviricetes</taxon>
        <taxon>Peduoviridae</taxon>
        <taxon>Maltschvirus</taxon>
        <taxon>Maltschvirus maltsch</taxon>
    </lineage>
</organism>
<sequence>MPLVPLAIPPGVYRNGTDYQTTGRWRDASLIRWTEGTMQPIGGWAARVTVSSDKKVRGSIAWRENGGSRWMAAGTYEKLFVISASNTVTDITPSGFATGNESAAINSGYGGGFYGDYIYGTRRQDVGSYTEATTWSLDNWGEYLVACSSKDGKIYEWQLNTGSDAALISAAPTGNLCIVVTEERFLFALGAGGNARKVQWCDREDNTVWTPAATNEAGDLELQTSGQIMLGIKARGQTLILTDQDAHAATYQGPPFVYGFERVGSACGAISRHCAATVDRGVFWMGDRGFFAFAGGQVQDVPCEVSDYVFNNINVSQKSKVHAVTNAKFNEIWWFYPSATGNECDSYVVFNYEENHWAIGSLARTSGIDSGVFSTPIWFGTNGIAYSHENGSNLNSETVFAESGPFEIGAGDTTMMASMLIPDEKTQGQVSVTFKTRFYPNDTERSYGPYSMAAPTDVRFTGRQVAMRVTGAANDSWRWGVPRIDAIPGGRR</sequence>
<proteinExistence type="predicted"/>